<dbReference type="InterPro" id="IPR054205">
    <property type="entry name" value="DUF6911"/>
</dbReference>
<name>A0A6M3ZP44_9BURK</name>
<dbReference type="AlphaFoldDB" id="A0A6M3ZP44"/>
<dbReference type="Pfam" id="PF21852">
    <property type="entry name" value="DUF6911"/>
    <property type="match status" value="1"/>
</dbReference>
<dbReference type="EMBL" id="CP008956">
    <property type="protein sequence ID" value="QJQ00384.1"/>
    <property type="molecule type" value="Genomic_DNA"/>
</dbReference>
<dbReference type="Proteomes" id="UP000501648">
    <property type="component" value="Chromosome"/>
</dbReference>
<evidence type="ECO:0000313" key="1">
    <source>
        <dbReference type="EMBL" id="QJQ00384.1"/>
    </source>
</evidence>
<gene>
    <name evidence="1" type="ORF">C798_09105</name>
</gene>
<reference evidence="1 2" key="1">
    <citation type="journal article" date="2012" name="J. Bacteriol.">
        <title>Genome sequence of the pathogenic Herbaspirillum seropedicae strain Os34, isolated from rice roots.</title>
        <authorList>
            <person name="Ye W."/>
            <person name="Ye S."/>
            <person name="Liu J."/>
            <person name="Chang S."/>
            <person name="Chen M."/>
            <person name="Zhu B."/>
            <person name="Guo L."/>
            <person name="An Q."/>
        </authorList>
    </citation>
    <scope>NUCLEOTIDE SEQUENCE [LARGE SCALE GENOMIC DNA]</scope>
    <source>
        <strain evidence="1 2">Os34</strain>
    </source>
</reference>
<dbReference type="RefSeq" id="WP_017454598.1">
    <property type="nucleotide sequence ID" value="NZ_CP008956.1"/>
</dbReference>
<organism evidence="1 2">
    <name type="scientific">Herbaspirillum rubrisubalbicans Os34</name>
    <dbReference type="NCBI Taxonomy" id="1235827"/>
    <lineage>
        <taxon>Bacteria</taxon>
        <taxon>Pseudomonadati</taxon>
        <taxon>Pseudomonadota</taxon>
        <taxon>Betaproteobacteria</taxon>
        <taxon>Burkholderiales</taxon>
        <taxon>Oxalobacteraceae</taxon>
        <taxon>Herbaspirillum</taxon>
    </lineage>
</organism>
<accession>A0A6M3ZP44</accession>
<protein>
    <submittedName>
        <fullName evidence="1">Uncharacterized protein</fullName>
    </submittedName>
</protein>
<proteinExistence type="predicted"/>
<sequence length="137" mass="15001">MSKENIIGGYLINADGIRHQLPIILNPNNSAAEDALKIVSFAGKGVLVMSRKPPPEVGPYELEVRIDSGNFLLMLNVNDEDGEHSVRTMTNENMPNDLMFVLGEKYPARAVTRDIGFVCAAFNEFAETGNVSTDMLS</sequence>
<evidence type="ECO:0000313" key="2">
    <source>
        <dbReference type="Proteomes" id="UP000501648"/>
    </source>
</evidence>